<evidence type="ECO:0000256" key="7">
    <source>
        <dbReference type="SAM" id="Phobius"/>
    </source>
</evidence>
<dbReference type="InterPro" id="IPR000326">
    <property type="entry name" value="PAP2/HPO"/>
</dbReference>
<reference evidence="9" key="1">
    <citation type="submission" date="2014-03" db="EMBL/GenBank/DDBJ databases">
        <authorList>
            <person name="Casaregola S."/>
        </authorList>
    </citation>
    <scope>NUCLEOTIDE SEQUENCE [LARGE SCALE GENOMIC DNA]</scope>
    <source>
        <strain evidence="9">CLIB 918</strain>
    </source>
</reference>
<dbReference type="GO" id="GO:0006644">
    <property type="term" value="P:phospholipid metabolic process"/>
    <property type="evidence" value="ECO:0007669"/>
    <property type="project" value="InterPro"/>
</dbReference>
<evidence type="ECO:0000256" key="5">
    <source>
        <dbReference type="ARBA" id="ARBA00023136"/>
    </source>
</evidence>
<dbReference type="SMART" id="SM00014">
    <property type="entry name" value="acidPPc"/>
    <property type="match status" value="1"/>
</dbReference>
<dbReference type="PANTHER" id="PTHR10165">
    <property type="entry name" value="LIPID PHOSPHATE PHOSPHATASE"/>
    <property type="match status" value="1"/>
</dbReference>
<accession>A0A0J9XDW4</accession>
<dbReference type="GO" id="GO:0016020">
    <property type="term" value="C:membrane"/>
    <property type="evidence" value="ECO:0007669"/>
    <property type="project" value="UniProtKB-SubCell"/>
</dbReference>
<evidence type="ECO:0000256" key="3">
    <source>
        <dbReference type="ARBA" id="ARBA00022692"/>
    </source>
</evidence>
<keyword evidence="10" id="KW-1185">Reference proteome</keyword>
<evidence type="ECO:0000313" key="9">
    <source>
        <dbReference type="EMBL" id="CDO55468.1"/>
    </source>
</evidence>
<evidence type="ECO:0000256" key="1">
    <source>
        <dbReference type="ARBA" id="ARBA00004141"/>
    </source>
</evidence>
<dbReference type="STRING" id="1173061.A0A0J9XDW4"/>
<feature type="region of interest" description="Disordered" evidence="6">
    <location>
        <begin position="267"/>
        <end position="289"/>
    </location>
</feature>
<dbReference type="Gene3D" id="1.20.144.10">
    <property type="entry name" value="Phosphatidic acid phosphatase type 2/haloperoxidase"/>
    <property type="match status" value="1"/>
</dbReference>
<name>A0A0J9XDW4_GEOCN</name>
<organism evidence="9 10">
    <name type="scientific">Geotrichum candidum</name>
    <name type="common">Oospora lactis</name>
    <name type="synonym">Dipodascus geotrichum</name>
    <dbReference type="NCBI Taxonomy" id="1173061"/>
    <lineage>
        <taxon>Eukaryota</taxon>
        <taxon>Fungi</taxon>
        <taxon>Dikarya</taxon>
        <taxon>Ascomycota</taxon>
        <taxon>Saccharomycotina</taxon>
        <taxon>Dipodascomycetes</taxon>
        <taxon>Dipodascales</taxon>
        <taxon>Dipodascaceae</taxon>
        <taxon>Geotrichum</taxon>
    </lineage>
</organism>
<keyword evidence="4 7" id="KW-1133">Transmembrane helix</keyword>
<keyword evidence="5 7" id="KW-0472">Membrane</keyword>
<dbReference type="GO" id="GO:0008195">
    <property type="term" value="F:phosphatidate phosphatase activity"/>
    <property type="evidence" value="ECO:0007669"/>
    <property type="project" value="TreeGrafter"/>
</dbReference>
<feature type="domain" description="Phosphatidic acid phosphatase type 2/haloperoxidase" evidence="8">
    <location>
        <begin position="100"/>
        <end position="246"/>
    </location>
</feature>
<dbReference type="SUPFAM" id="SSF48317">
    <property type="entry name" value="Acid phosphatase/Vanadium-dependent haloperoxidase"/>
    <property type="match status" value="1"/>
</dbReference>
<evidence type="ECO:0000256" key="2">
    <source>
        <dbReference type="ARBA" id="ARBA00008816"/>
    </source>
</evidence>
<dbReference type="OrthoDB" id="10030083at2759"/>
<dbReference type="InterPro" id="IPR043216">
    <property type="entry name" value="PAP-like"/>
</dbReference>
<evidence type="ECO:0000256" key="6">
    <source>
        <dbReference type="SAM" id="MobiDB-lite"/>
    </source>
</evidence>
<dbReference type="GO" id="GO:0046839">
    <property type="term" value="P:phospholipid dephosphorylation"/>
    <property type="evidence" value="ECO:0007669"/>
    <property type="project" value="TreeGrafter"/>
</dbReference>
<protein>
    <submittedName>
        <fullName evidence="9">Similar to Saccharomyces cerevisiae YDR284C DPP1 Diacylglycerol pyrophosphate (DGPP) phosphatase</fullName>
    </submittedName>
</protein>
<feature type="transmembrane region" description="Helical" evidence="7">
    <location>
        <begin position="231"/>
        <end position="250"/>
    </location>
</feature>
<sequence length="289" mass="32610">MVYQNLLNFLWSYPHDFHISDWCTVIVVTCLFGLLELKQPFHQMFSLDDRSLQHPFTVHERVPTLLMLVIDVGIPSISIFIGSLFTGEIGQKLHLLHVSILGFASSFVFTGFLTNFLKICIGRPRPDFLARCVPYENTPVHELVTSAVCSTKNLSRLNEGFKSAPSGHSSLSFAVFFYLALWICGQLKTFAQGNTYKHYSYKLFIALIPLLISGFIAISRTEDYRHHPTDVLSGTILGVFVGYVSYRAFFPSLLSTYPNLPYSASQHSYRNSNSFDSSSLSDYDVTLEA</sequence>
<feature type="transmembrane region" description="Helical" evidence="7">
    <location>
        <begin position="97"/>
        <end position="117"/>
    </location>
</feature>
<keyword evidence="3 7" id="KW-0812">Transmembrane</keyword>
<feature type="transmembrane region" description="Helical" evidence="7">
    <location>
        <begin position="171"/>
        <end position="191"/>
    </location>
</feature>
<evidence type="ECO:0000259" key="8">
    <source>
        <dbReference type="SMART" id="SM00014"/>
    </source>
</evidence>
<comment type="subcellular location">
    <subcellularLocation>
        <location evidence="1">Membrane</location>
        <topology evidence="1">Multi-pass membrane protein</topology>
    </subcellularLocation>
</comment>
<dbReference type="PANTHER" id="PTHR10165:SF35">
    <property type="entry name" value="RE23632P"/>
    <property type="match status" value="1"/>
</dbReference>
<dbReference type="Pfam" id="PF01569">
    <property type="entry name" value="PAP2"/>
    <property type="match status" value="1"/>
</dbReference>
<dbReference type="InterPro" id="IPR036938">
    <property type="entry name" value="PAP2/HPO_sf"/>
</dbReference>
<evidence type="ECO:0000256" key="4">
    <source>
        <dbReference type="ARBA" id="ARBA00022989"/>
    </source>
</evidence>
<comment type="similarity">
    <text evidence="2">Belongs to the PA-phosphatase related phosphoesterase family.</text>
</comment>
<feature type="transmembrane region" description="Helical" evidence="7">
    <location>
        <begin position="203"/>
        <end position="219"/>
    </location>
</feature>
<dbReference type="EMBL" id="CCBN010000011">
    <property type="protein sequence ID" value="CDO55468.1"/>
    <property type="molecule type" value="Genomic_DNA"/>
</dbReference>
<evidence type="ECO:0000313" key="10">
    <source>
        <dbReference type="Proteomes" id="UP000242525"/>
    </source>
</evidence>
<gene>
    <name evidence="9" type="ORF">BN980_GECA11s01616g</name>
</gene>
<dbReference type="AlphaFoldDB" id="A0A0J9XDW4"/>
<feature type="transmembrane region" description="Helical" evidence="7">
    <location>
        <begin position="65"/>
        <end position="85"/>
    </location>
</feature>
<dbReference type="CDD" id="cd03390">
    <property type="entry name" value="PAP2_containing_1_like"/>
    <property type="match status" value="1"/>
</dbReference>
<comment type="caution">
    <text evidence="9">The sequence shown here is derived from an EMBL/GenBank/DDBJ whole genome shotgun (WGS) entry which is preliminary data.</text>
</comment>
<feature type="compositionally biased region" description="Low complexity" evidence="6">
    <location>
        <begin position="268"/>
        <end position="289"/>
    </location>
</feature>
<dbReference type="Proteomes" id="UP000242525">
    <property type="component" value="Unassembled WGS sequence"/>
</dbReference>
<proteinExistence type="inferred from homology"/>